<dbReference type="Proteomes" id="UP001472677">
    <property type="component" value="Unassembled WGS sequence"/>
</dbReference>
<dbReference type="PANTHER" id="PTHR33696">
    <property type="entry name" value="T22J18.15-RELATED"/>
    <property type="match status" value="1"/>
</dbReference>
<reference evidence="2 3" key="1">
    <citation type="journal article" date="2024" name="G3 (Bethesda)">
        <title>Genome assembly of Hibiscus sabdariffa L. provides insights into metabolisms of medicinal natural products.</title>
        <authorList>
            <person name="Kim T."/>
        </authorList>
    </citation>
    <scope>NUCLEOTIDE SEQUENCE [LARGE SCALE GENOMIC DNA]</scope>
    <source>
        <strain evidence="2">TK-2024</strain>
        <tissue evidence="2">Old leaves</tissue>
    </source>
</reference>
<name>A0ABR2GDS7_9ROSI</name>
<evidence type="ECO:0000313" key="2">
    <source>
        <dbReference type="EMBL" id="KAK8601008.1"/>
    </source>
</evidence>
<organism evidence="2 3">
    <name type="scientific">Hibiscus sabdariffa</name>
    <name type="common">roselle</name>
    <dbReference type="NCBI Taxonomy" id="183260"/>
    <lineage>
        <taxon>Eukaryota</taxon>
        <taxon>Viridiplantae</taxon>
        <taxon>Streptophyta</taxon>
        <taxon>Embryophyta</taxon>
        <taxon>Tracheophyta</taxon>
        <taxon>Spermatophyta</taxon>
        <taxon>Magnoliopsida</taxon>
        <taxon>eudicotyledons</taxon>
        <taxon>Gunneridae</taxon>
        <taxon>Pentapetalae</taxon>
        <taxon>rosids</taxon>
        <taxon>malvids</taxon>
        <taxon>Malvales</taxon>
        <taxon>Malvaceae</taxon>
        <taxon>Malvoideae</taxon>
        <taxon>Hibiscus</taxon>
    </lineage>
</organism>
<sequence length="153" mass="16999">MSNYNANVPFSWELKPGVSKLTYEEGSIGMKHVTLNLPPPPCLSKSARFCVDGPNGVNILPPCQQHQPPPCGSEKKGNANNNSSSSRKQEDPFVVAYRKCTEYTMNGKLSSDDKNDTCKNRSKKNMFILSCKYSCNVKSSSVFQGRTDRKKKV</sequence>
<proteinExistence type="predicted"/>
<evidence type="ECO:0000256" key="1">
    <source>
        <dbReference type="SAM" id="MobiDB-lite"/>
    </source>
</evidence>
<comment type="caution">
    <text evidence="2">The sequence shown here is derived from an EMBL/GenBank/DDBJ whole genome shotgun (WGS) entry which is preliminary data.</text>
</comment>
<feature type="region of interest" description="Disordered" evidence="1">
    <location>
        <begin position="61"/>
        <end position="92"/>
    </location>
</feature>
<dbReference type="EMBL" id="JBBPBM010000001">
    <property type="protein sequence ID" value="KAK8601008.1"/>
    <property type="molecule type" value="Genomic_DNA"/>
</dbReference>
<evidence type="ECO:0000313" key="3">
    <source>
        <dbReference type="Proteomes" id="UP001472677"/>
    </source>
</evidence>
<accession>A0ABR2GDS7</accession>
<protein>
    <submittedName>
        <fullName evidence="2">Uncharacterized protein</fullName>
    </submittedName>
</protein>
<dbReference type="PANTHER" id="PTHR33696:SF23">
    <property type="entry name" value="OS03G0674900 PROTEIN"/>
    <property type="match status" value="1"/>
</dbReference>
<gene>
    <name evidence="2" type="ORF">V6N12_050853</name>
</gene>
<keyword evidence="3" id="KW-1185">Reference proteome</keyword>